<proteinExistence type="predicted"/>
<reference evidence="3 4" key="1">
    <citation type="submission" date="2016-07" db="EMBL/GenBank/DDBJ databases">
        <title>Genome of Pelobium manganitolerans.</title>
        <authorList>
            <person name="Wu S."/>
            <person name="Wang G."/>
        </authorList>
    </citation>
    <scope>NUCLEOTIDE SEQUENCE [LARGE SCALE GENOMIC DNA]</scope>
    <source>
        <strain evidence="3 4">YS-25</strain>
    </source>
</reference>
<dbReference type="EMBL" id="MBTA01000027">
    <property type="protein sequence ID" value="RKD13683.1"/>
    <property type="molecule type" value="Genomic_DNA"/>
</dbReference>
<feature type="region of interest" description="Disordered" evidence="1">
    <location>
        <begin position="36"/>
        <end position="86"/>
    </location>
</feature>
<sequence length="121" mass="13254">MSFILSLVFLLGSASFTLAGNAPAPATKEAKAAYSSAKSANEKKENSSIKTLDIKKPSDDQKPAKAKEKEQAKKPKNILNFDDKEDEATEEGGLSLFPLLKQGLQSLLKNYISSYCNFFFQ</sequence>
<protein>
    <submittedName>
        <fullName evidence="3">Uncharacterized protein</fullName>
    </submittedName>
</protein>
<comment type="caution">
    <text evidence="3">The sequence shown here is derived from an EMBL/GenBank/DDBJ whole genome shotgun (WGS) entry which is preliminary data.</text>
</comment>
<evidence type="ECO:0000256" key="1">
    <source>
        <dbReference type="SAM" id="MobiDB-lite"/>
    </source>
</evidence>
<accession>A0A419S323</accession>
<name>A0A419S323_9SPHI</name>
<feature type="compositionally biased region" description="Basic and acidic residues" evidence="1">
    <location>
        <begin position="40"/>
        <end position="73"/>
    </location>
</feature>
<evidence type="ECO:0000256" key="2">
    <source>
        <dbReference type="SAM" id="SignalP"/>
    </source>
</evidence>
<keyword evidence="2" id="KW-0732">Signal</keyword>
<organism evidence="3 4">
    <name type="scientific">Pelobium manganitolerans</name>
    <dbReference type="NCBI Taxonomy" id="1842495"/>
    <lineage>
        <taxon>Bacteria</taxon>
        <taxon>Pseudomonadati</taxon>
        <taxon>Bacteroidota</taxon>
        <taxon>Sphingobacteriia</taxon>
        <taxon>Sphingobacteriales</taxon>
        <taxon>Sphingobacteriaceae</taxon>
        <taxon>Pelobium</taxon>
    </lineage>
</organism>
<feature type="chain" id="PRO_5018981602" evidence="2">
    <location>
        <begin position="20"/>
        <end position="121"/>
    </location>
</feature>
<dbReference type="Proteomes" id="UP000283433">
    <property type="component" value="Unassembled WGS sequence"/>
</dbReference>
<dbReference type="AlphaFoldDB" id="A0A419S323"/>
<evidence type="ECO:0000313" key="4">
    <source>
        <dbReference type="Proteomes" id="UP000283433"/>
    </source>
</evidence>
<feature type="signal peptide" evidence="2">
    <location>
        <begin position="1"/>
        <end position="19"/>
    </location>
</feature>
<keyword evidence="4" id="KW-1185">Reference proteome</keyword>
<gene>
    <name evidence="3" type="ORF">BCY91_08900</name>
</gene>
<evidence type="ECO:0000313" key="3">
    <source>
        <dbReference type="EMBL" id="RKD13683.1"/>
    </source>
</evidence>